<feature type="transmembrane region" description="Helical" evidence="1">
    <location>
        <begin position="283"/>
        <end position="302"/>
    </location>
</feature>
<keyword evidence="3" id="KW-0378">Hydrolase</keyword>
<dbReference type="GO" id="GO:0006508">
    <property type="term" value="P:proteolysis"/>
    <property type="evidence" value="ECO:0007669"/>
    <property type="project" value="UniProtKB-KW"/>
</dbReference>
<feature type="domain" description="CAAX prenyl protease 2/Lysostaphin resistance protein A-like" evidence="2">
    <location>
        <begin position="170"/>
        <end position="259"/>
    </location>
</feature>
<dbReference type="GO" id="GO:0004175">
    <property type="term" value="F:endopeptidase activity"/>
    <property type="evidence" value="ECO:0007669"/>
    <property type="project" value="UniProtKB-ARBA"/>
</dbReference>
<gene>
    <name evidence="3" type="ORF">EWM59_25305</name>
</gene>
<protein>
    <submittedName>
        <fullName evidence="3">CPBP family intramembrane metalloprotease</fullName>
    </submittedName>
</protein>
<dbReference type="GO" id="GO:0008237">
    <property type="term" value="F:metallopeptidase activity"/>
    <property type="evidence" value="ECO:0007669"/>
    <property type="project" value="UniProtKB-KW"/>
</dbReference>
<name>A0A4Q5LTB1_9BACT</name>
<dbReference type="GO" id="GO:0080120">
    <property type="term" value="P:CAAX-box protein maturation"/>
    <property type="evidence" value="ECO:0007669"/>
    <property type="project" value="UniProtKB-ARBA"/>
</dbReference>
<evidence type="ECO:0000313" key="4">
    <source>
        <dbReference type="Proteomes" id="UP000293162"/>
    </source>
</evidence>
<evidence type="ECO:0000256" key="1">
    <source>
        <dbReference type="SAM" id="Phobius"/>
    </source>
</evidence>
<keyword evidence="1" id="KW-0812">Transmembrane</keyword>
<dbReference type="PANTHER" id="PTHR36435:SF1">
    <property type="entry name" value="CAAX AMINO TERMINAL PROTEASE FAMILY PROTEIN"/>
    <property type="match status" value="1"/>
</dbReference>
<keyword evidence="4" id="KW-1185">Reference proteome</keyword>
<keyword evidence="1" id="KW-0472">Membrane</keyword>
<keyword evidence="1" id="KW-1133">Transmembrane helix</keyword>
<dbReference type="InterPro" id="IPR052710">
    <property type="entry name" value="CAAX_protease"/>
</dbReference>
<accession>A0A4Q5LTB1</accession>
<sequence>MKNNSLMYFKTPENRAAESLLILLGLFCVGFFALGGVVQIVVMMAFGASFQDIVQSGGDYSKLPNAWVSMILGQGLGSFVGFVGTAWLYWRMIEKKQWSDLNFRPLPKIRIFLMVILIEGVFMGFNGWLQELNQNFVFPESMKGLEAVLKSMEDQLAKATKFFTTFTSFWQFLLAFIVIAVIAGIGEELVFRGLLMRKLLLGTKNIHVAIWLAGFIFAVIHLQFYGILPRMMLGVLFGYLYYWTGNIWVPIAAHIFNNGLAIVIMYLYNLGIVKTDLESIDHVPMPIVLFSLVATIGLLFLFRNYMESQSAESKSIESQA</sequence>
<feature type="transmembrane region" description="Helical" evidence="1">
    <location>
        <begin position="111"/>
        <end position="129"/>
    </location>
</feature>
<organism evidence="3 4">
    <name type="scientific">Emticicia agri</name>
    <dbReference type="NCBI Taxonomy" id="2492393"/>
    <lineage>
        <taxon>Bacteria</taxon>
        <taxon>Pseudomonadati</taxon>
        <taxon>Bacteroidota</taxon>
        <taxon>Cytophagia</taxon>
        <taxon>Cytophagales</taxon>
        <taxon>Leadbetterellaceae</taxon>
        <taxon>Emticicia</taxon>
    </lineage>
</organism>
<dbReference type="Pfam" id="PF02517">
    <property type="entry name" value="Rce1-like"/>
    <property type="match status" value="1"/>
</dbReference>
<evidence type="ECO:0000259" key="2">
    <source>
        <dbReference type="Pfam" id="PF02517"/>
    </source>
</evidence>
<feature type="transmembrane region" description="Helical" evidence="1">
    <location>
        <begin position="247"/>
        <end position="271"/>
    </location>
</feature>
<keyword evidence="3" id="KW-0645">Protease</keyword>
<dbReference type="InterPro" id="IPR003675">
    <property type="entry name" value="Rce1/LyrA-like_dom"/>
</dbReference>
<reference evidence="3 4" key="1">
    <citation type="submission" date="2019-02" db="EMBL/GenBank/DDBJ databases">
        <title>Bacterial novel species Emticicia sp. 17J42-9 isolated from soil.</title>
        <authorList>
            <person name="Jung H.-Y."/>
        </authorList>
    </citation>
    <scope>NUCLEOTIDE SEQUENCE [LARGE SCALE GENOMIC DNA]</scope>
    <source>
        <strain evidence="3 4">17J42-9</strain>
    </source>
</reference>
<dbReference type="RefSeq" id="WP_130024029.1">
    <property type="nucleotide sequence ID" value="NZ_SEWF01000071.1"/>
</dbReference>
<dbReference type="AlphaFoldDB" id="A0A4Q5LTB1"/>
<dbReference type="PANTHER" id="PTHR36435">
    <property type="entry name" value="SLR1288 PROTEIN"/>
    <property type="match status" value="1"/>
</dbReference>
<proteinExistence type="predicted"/>
<dbReference type="OrthoDB" id="1523022at2"/>
<feature type="transmembrane region" description="Helical" evidence="1">
    <location>
        <begin position="162"/>
        <end position="185"/>
    </location>
</feature>
<feature type="transmembrane region" description="Helical" evidence="1">
    <location>
        <begin position="20"/>
        <end position="46"/>
    </location>
</feature>
<dbReference type="EMBL" id="SEWF01000071">
    <property type="protein sequence ID" value="RYU92794.1"/>
    <property type="molecule type" value="Genomic_DNA"/>
</dbReference>
<feature type="transmembrane region" description="Helical" evidence="1">
    <location>
        <begin position="206"/>
        <end position="227"/>
    </location>
</feature>
<keyword evidence="3" id="KW-0482">Metalloprotease</keyword>
<comment type="caution">
    <text evidence="3">The sequence shown here is derived from an EMBL/GenBank/DDBJ whole genome shotgun (WGS) entry which is preliminary data.</text>
</comment>
<evidence type="ECO:0000313" key="3">
    <source>
        <dbReference type="EMBL" id="RYU92794.1"/>
    </source>
</evidence>
<dbReference type="Proteomes" id="UP000293162">
    <property type="component" value="Unassembled WGS sequence"/>
</dbReference>
<feature type="transmembrane region" description="Helical" evidence="1">
    <location>
        <begin position="66"/>
        <end position="90"/>
    </location>
</feature>